<dbReference type="GO" id="GO:0030313">
    <property type="term" value="C:cell envelope"/>
    <property type="evidence" value="ECO:0007669"/>
    <property type="project" value="UniProtKB-SubCell"/>
</dbReference>
<dbReference type="InterPro" id="IPR013766">
    <property type="entry name" value="Thioredoxin_domain"/>
</dbReference>
<dbReference type="EMBL" id="CAFBNO010000001">
    <property type="protein sequence ID" value="CAB4944546.1"/>
    <property type="molecule type" value="Genomic_DNA"/>
</dbReference>
<dbReference type="InterPro" id="IPR017937">
    <property type="entry name" value="Thioredoxin_CS"/>
</dbReference>
<protein>
    <submittedName>
        <fullName evidence="6">Unannotated protein</fullName>
    </submittedName>
</protein>
<keyword evidence="3" id="KW-1015">Disulfide bond</keyword>
<dbReference type="InterPro" id="IPR000866">
    <property type="entry name" value="AhpC/TSA"/>
</dbReference>
<dbReference type="InterPro" id="IPR036249">
    <property type="entry name" value="Thioredoxin-like_sf"/>
</dbReference>
<evidence type="ECO:0000256" key="3">
    <source>
        <dbReference type="ARBA" id="ARBA00023157"/>
    </source>
</evidence>
<dbReference type="GO" id="GO:0016209">
    <property type="term" value="F:antioxidant activity"/>
    <property type="evidence" value="ECO:0007669"/>
    <property type="project" value="InterPro"/>
</dbReference>
<dbReference type="GO" id="GO:0016491">
    <property type="term" value="F:oxidoreductase activity"/>
    <property type="evidence" value="ECO:0007669"/>
    <property type="project" value="InterPro"/>
</dbReference>
<dbReference type="PROSITE" id="PS51352">
    <property type="entry name" value="THIOREDOXIN_2"/>
    <property type="match status" value="1"/>
</dbReference>
<gene>
    <name evidence="6" type="ORF">UFOPK3837_00026</name>
</gene>
<accession>A0A6J7JMG7</accession>
<dbReference type="PROSITE" id="PS51257">
    <property type="entry name" value="PROKAR_LIPOPROTEIN"/>
    <property type="match status" value="1"/>
</dbReference>
<name>A0A6J7JMG7_9ZZZZ</name>
<dbReference type="InterPro" id="IPR050553">
    <property type="entry name" value="Thioredoxin_ResA/DsbE_sf"/>
</dbReference>
<dbReference type="PANTHER" id="PTHR42852:SF6">
    <property type="entry name" value="THIOL:DISULFIDE INTERCHANGE PROTEIN DSBE"/>
    <property type="match status" value="1"/>
</dbReference>
<reference evidence="6" key="1">
    <citation type="submission" date="2020-05" db="EMBL/GenBank/DDBJ databases">
        <authorList>
            <person name="Chiriac C."/>
            <person name="Salcher M."/>
            <person name="Ghai R."/>
            <person name="Kavagutti S V."/>
        </authorList>
    </citation>
    <scope>NUCLEOTIDE SEQUENCE</scope>
</reference>
<evidence type="ECO:0000313" key="6">
    <source>
        <dbReference type="EMBL" id="CAB4944546.1"/>
    </source>
</evidence>
<dbReference type="CDD" id="cd02966">
    <property type="entry name" value="TlpA_like_family"/>
    <property type="match status" value="1"/>
</dbReference>
<keyword evidence="2" id="KW-0201">Cytochrome c-type biogenesis</keyword>
<evidence type="ECO:0000256" key="4">
    <source>
        <dbReference type="ARBA" id="ARBA00023284"/>
    </source>
</evidence>
<evidence type="ECO:0000256" key="2">
    <source>
        <dbReference type="ARBA" id="ARBA00022748"/>
    </source>
</evidence>
<sequence>MKRVIGLALAATLALTLSACGANDPLANQFKSGDNKNYIAGDGTVSEFRDLASRKTGAAWVSKTADGATIRSSDLLGKIAVLNFWYAGCAPCRAETPDLDKLANKYASKGLLVLGVDVRDSAETALAFGRTHKIGYPSVMDAESGSVVFAYTGIVTPDAVPTTIVLDRQGRVAARIIGRVEPDILEAILKTEIARQ</sequence>
<dbReference type="GO" id="GO:0017004">
    <property type="term" value="P:cytochrome complex assembly"/>
    <property type="evidence" value="ECO:0007669"/>
    <property type="project" value="UniProtKB-KW"/>
</dbReference>
<dbReference type="Pfam" id="PF00578">
    <property type="entry name" value="AhpC-TSA"/>
    <property type="match status" value="1"/>
</dbReference>
<dbReference type="SUPFAM" id="SSF52833">
    <property type="entry name" value="Thioredoxin-like"/>
    <property type="match status" value="1"/>
</dbReference>
<evidence type="ECO:0000259" key="5">
    <source>
        <dbReference type="PROSITE" id="PS51352"/>
    </source>
</evidence>
<comment type="subcellular location">
    <subcellularLocation>
        <location evidence="1">Cell envelope</location>
    </subcellularLocation>
</comment>
<dbReference type="PROSITE" id="PS00194">
    <property type="entry name" value="THIOREDOXIN_1"/>
    <property type="match status" value="1"/>
</dbReference>
<feature type="domain" description="Thioredoxin" evidence="5">
    <location>
        <begin position="51"/>
        <end position="194"/>
    </location>
</feature>
<evidence type="ECO:0000256" key="1">
    <source>
        <dbReference type="ARBA" id="ARBA00004196"/>
    </source>
</evidence>
<dbReference type="Gene3D" id="3.40.30.10">
    <property type="entry name" value="Glutaredoxin"/>
    <property type="match status" value="1"/>
</dbReference>
<keyword evidence="4" id="KW-0676">Redox-active center</keyword>
<dbReference type="AlphaFoldDB" id="A0A6J7JMG7"/>
<proteinExistence type="predicted"/>
<organism evidence="6">
    <name type="scientific">freshwater metagenome</name>
    <dbReference type="NCBI Taxonomy" id="449393"/>
    <lineage>
        <taxon>unclassified sequences</taxon>
        <taxon>metagenomes</taxon>
        <taxon>ecological metagenomes</taxon>
    </lineage>
</organism>
<dbReference type="PANTHER" id="PTHR42852">
    <property type="entry name" value="THIOL:DISULFIDE INTERCHANGE PROTEIN DSBE"/>
    <property type="match status" value="1"/>
</dbReference>